<name>A0A4Y3R2X4_STRCI</name>
<protein>
    <submittedName>
        <fullName evidence="2">Uncharacterized protein</fullName>
    </submittedName>
</protein>
<dbReference type="AlphaFoldDB" id="A0A4Y3R2X4"/>
<reference evidence="2 3" key="1">
    <citation type="submission" date="2019-06" db="EMBL/GenBank/DDBJ databases">
        <title>Whole genome shotgun sequence of Streptomyces cacaoi subsp. cacaoi NBRC 12748.</title>
        <authorList>
            <person name="Hosoyama A."/>
            <person name="Uohara A."/>
            <person name="Ohji S."/>
            <person name="Ichikawa N."/>
        </authorList>
    </citation>
    <scope>NUCLEOTIDE SEQUENCE [LARGE SCALE GENOMIC DNA]</scope>
    <source>
        <strain evidence="2 3">NBRC 12748</strain>
    </source>
</reference>
<dbReference type="Proteomes" id="UP000319210">
    <property type="component" value="Unassembled WGS sequence"/>
</dbReference>
<accession>A0A4Y3R2X4</accession>
<proteinExistence type="predicted"/>
<feature type="compositionally biased region" description="Basic and acidic residues" evidence="1">
    <location>
        <begin position="94"/>
        <end position="103"/>
    </location>
</feature>
<sequence length="103" mass="11043">MLLCHDAVTPRSSVARLVGPRRLPHGPAAASRCNRLPHQPARARTQHSMAQDGRKFTAGPDGFPGFPGARLPRIPRSPAGLPGTVPIPEGPLPHSEEPPAERW</sequence>
<evidence type="ECO:0000313" key="2">
    <source>
        <dbReference type="EMBL" id="GEB50370.1"/>
    </source>
</evidence>
<gene>
    <name evidence="2" type="ORF">SCA03_29210</name>
</gene>
<dbReference type="EMBL" id="BJMM01000012">
    <property type="protein sequence ID" value="GEB50370.1"/>
    <property type="molecule type" value="Genomic_DNA"/>
</dbReference>
<comment type="caution">
    <text evidence="2">The sequence shown here is derived from an EMBL/GenBank/DDBJ whole genome shotgun (WGS) entry which is preliminary data.</text>
</comment>
<feature type="region of interest" description="Disordered" evidence="1">
    <location>
        <begin position="19"/>
        <end position="103"/>
    </location>
</feature>
<evidence type="ECO:0000256" key="1">
    <source>
        <dbReference type="SAM" id="MobiDB-lite"/>
    </source>
</evidence>
<keyword evidence="3" id="KW-1185">Reference proteome</keyword>
<organism evidence="2 3">
    <name type="scientific">Streptomyces cacaoi</name>
    <dbReference type="NCBI Taxonomy" id="1898"/>
    <lineage>
        <taxon>Bacteria</taxon>
        <taxon>Bacillati</taxon>
        <taxon>Actinomycetota</taxon>
        <taxon>Actinomycetes</taxon>
        <taxon>Kitasatosporales</taxon>
        <taxon>Streptomycetaceae</taxon>
        <taxon>Streptomyces</taxon>
    </lineage>
</organism>
<evidence type="ECO:0000313" key="3">
    <source>
        <dbReference type="Proteomes" id="UP000319210"/>
    </source>
</evidence>
<feature type="compositionally biased region" description="Low complexity" evidence="1">
    <location>
        <begin position="59"/>
        <end position="68"/>
    </location>
</feature>